<evidence type="ECO:0000256" key="3">
    <source>
        <dbReference type="ARBA" id="ARBA00022692"/>
    </source>
</evidence>
<evidence type="ECO:0000256" key="7">
    <source>
        <dbReference type="SAM" id="Phobius"/>
    </source>
</evidence>
<evidence type="ECO:0000313" key="9">
    <source>
        <dbReference type="EMBL" id="EOA81128.1"/>
    </source>
</evidence>
<proteinExistence type="inferred from homology"/>
<dbReference type="Pfam" id="PF07690">
    <property type="entry name" value="MFS_1"/>
    <property type="match status" value="1"/>
</dbReference>
<evidence type="ECO:0000313" key="10">
    <source>
        <dbReference type="Proteomes" id="UP000016935"/>
    </source>
</evidence>
<reference evidence="9 10" key="1">
    <citation type="journal article" date="2012" name="PLoS Pathog.">
        <title>Diverse lifestyles and strategies of plant pathogenesis encoded in the genomes of eighteen Dothideomycetes fungi.</title>
        <authorList>
            <person name="Ohm R.A."/>
            <person name="Feau N."/>
            <person name="Henrissat B."/>
            <person name="Schoch C.L."/>
            <person name="Horwitz B.A."/>
            <person name="Barry K.W."/>
            <person name="Condon B.J."/>
            <person name="Copeland A.C."/>
            <person name="Dhillon B."/>
            <person name="Glaser F."/>
            <person name="Hesse C.N."/>
            <person name="Kosti I."/>
            <person name="LaButti K."/>
            <person name="Lindquist E.A."/>
            <person name="Lucas S."/>
            <person name="Salamov A.A."/>
            <person name="Bradshaw R.E."/>
            <person name="Ciuffetti L."/>
            <person name="Hamelin R.C."/>
            <person name="Kema G.H.J."/>
            <person name="Lawrence C."/>
            <person name="Scott J.A."/>
            <person name="Spatafora J.W."/>
            <person name="Turgeon B.G."/>
            <person name="de Wit P.J.G.M."/>
            <person name="Zhong S."/>
            <person name="Goodwin S.B."/>
            <person name="Grigoriev I.V."/>
        </authorList>
    </citation>
    <scope>NUCLEOTIDE SEQUENCE [LARGE SCALE GENOMIC DNA]</scope>
    <source>
        <strain evidence="10">28A</strain>
    </source>
</reference>
<dbReference type="PROSITE" id="PS50850">
    <property type="entry name" value="MFS"/>
    <property type="match status" value="1"/>
</dbReference>
<feature type="transmembrane region" description="Helical" evidence="7">
    <location>
        <begin position="396"/>
        <end position="414"/>
    </location>
</feature>
<evidence type="ECO:0000256" key="5">
    <source>
        <dbReference type="ARBA" id="ARBA00023136"/>
    </source>
</evidence>
<keyword evidence="5 7" id="KW-0472">Membrane</keyword>
<dbReference type="AlphaFoldDB" id="R0JII4"/>
<comment type="subcellular location">
    <subcellularLocation>
        <location evidence="1">Membrane</location>
        <topology evidence="1">Multi-pass membrane protein</topology>
    </subcellularLocation>
</comment>
<organism evidence="9 10">
    <name type="scientific">Exserohilum turcicum (strain 28A)</name>
    <name type="common">Northern leaf blight fungus</name>
    <name type="synonym">Setosphaeria turcica</name>
    <dbReference type="NCBI Taxonomy" id="671987"/>
    <lineage>
        <taxon>Eukaryota</taxon>
        <taxon>Fungi</taxon>
        <taxon>Dikarya</taxon>
        <taxon>Ascomycota</taxon>
        <taxon>Pezizomycotina</taxon>
        <taxon>Dothideomycetes</taxon>
        <taxon>Pleosporomycetidae</taxon>
        <taxon>Pleosporales</taxon>
        <taxon>Pleosporineae</taxon>
        <taxon>Pleosporaceae</taxon>
        <taxon>Exserohilum</taxon>
    </lineage>
</organism>
<dbReference type="RefSeq" id="XP_008031648.1">
    <property type="nucleotide sequence ID" value="XM_008033457.1"/>
</dbReference>
<keyword evidence="4 7" id="KW-1133">Transmembrane helix</keyword>
<feature type="transmembrane region" description="Helical" evidence="7">
    <location>
        <begin position="66"/>
        <end position="87"/>
    </location>
</feature>
<dbReference type="EMBL" id="KB908877">
    <property type="protein sequence ID" value="EOA81128.1"/>
    <property type="molecule type" value="Genomic_DNA"/>
</dbReference>
<keyword evidence="10" id="KW-1185">Reference proteome</keyword>
<feature type="transmembrane region" description="Helical" evidence="7">
    <location>
        <begin position="99"/>
        <end position="120"/>
    </location>
</feature>
<comment type="similarity">
    <text evidence="2">Belongs to the major facilitator superfamily.</text>
</comment>
<sequence>MSATQSSGRKTRDEEIDESTPLLIEERGLITLDPDDDIEDSQIIDFEDGDAEHPYNWPRWQTLSNCLLISGMTFLTALASSIIAPGVPQIMAEFQIDNLQLASFVVSVYILGFAAGPLVIAPLSEIYGRVPVYHICNVGFTGFAVACALAPTMHSLIVFRFLNGLFGSCPATIGGGSITDMIPQEKRAKVMAGYSIGALFAPILGPMVGGLLAHVLGWRWDFWLLAISGAIFSVLQIFILRETYCTVILARKVAAMRKVTGKMDLRSKLDAGLSPLAYFVTNIVRPMKMLTSSPIVIITSIFIAITYGYMYVLFTSITEVFQEYYGFNTSSVGICFLGLGLGSFLGVGVFSAVSDRILKAKAAAAMSSDCEAATSANNSSEFTEAVLKPEFRLPPLPFAVLCLIFGLLVYGWTVELRLHWSIPVIGTVFIGCGQLLLYMVLQMYLIDSFAIHAASAVAALTAVRSVAGAFLPLIGLSLYDEFGVGWGNTLLAAVCIPLLVVSLALLRWGELLRERSMLKGL</sequence>
<dbReference type="FunFam" id="1.20.1250.20:FF:000011">
    <property type="entry name" value="MFS multidrug transporter, putative"/>
    <property type="match status" value="1"/>
</dbReference>
<dbReference type="PANTHER" id="PTHR23502:SF68">
    <property type="entry name" value="MULTIDRUG TRANSPORTER, PUTATIVE (AFU_ORTHOLOGUE AFUA_3G01120)-RELATED"/>
    <property type="match status" value="1"/>
</dbReference>
<feature type="domain" description="Major facilitator superfamily (MFS) profile" evidence="8">
    <location>
        <begin position="65"/>
        <end position="510"/>
    </location>
</feature>
<accession>R0JII4</accession>
<dbReference type="Proteomes" id="UP000016935">
    <property type="component" value="Unassembled WGS sequence"/>
</dbReference>
<dbReference type="eggNOG" id="KOG0255">
    <property type="taxonomic scope" value="Eukaryota"/>
</dbReference>
<dbReference type="GeneID" id="19394801"/>
<dbReference type="GO" id="GO:0022857">
    <property type="term" value="F:transmembrane transporter activity"/>
    <property type="evidence" value="ECO:0007669"/>
    <property type="project" value="InterPro"/>
</dbReference>
<gene>
    <name evidence="9" type="ORF">SETTUDRAFT_100525</name>
</gene>
<dbReference type="InterPro" id="IPR011701">
    <property type="entry name" value="MFS"/>
</dbReference>
<dbReference type="STRING" id="671987.R0JII4"/>
<dbReference type="InterPro" id="IPR036259">
    <property type="entry name" value="MFS_trans_sf"/>
</dbReference>
<evidence type="ECO:0000259" key="8">
    <source>
        <dbReference type="PROSITE" id="PS50850"/>
    </source>
</evidence>
<feature type="transmembrane region" description="Helical" evidence="7">
    <location>
        <begin position="329"/>
        <end position="353"/>
    </location>
</feature>
<name>R0JII4_EXST2</name>
<feature type="transmembrane region" description="Helical" evidence="7">
    <location>
        <begin position="191"/>
        <end position="216"/>
    </location>
</feature>
<dbReference type="PANTHER" id="PTHR23502">
    <property type="entry name" value="MAJOR FACILITATOR SUPERFAMILY"/>
    <property type="match status" value="1"/>
</dbReference>
<feature type="transmembrane region" description="Helical" evidence="7">
    <location>
        <begin position="222"/>
        <end position="240"/>
    </location>
</feature>
<evidence type="ECO:0000256" key="6">
    <source>
        <dbReference type="SAM" id="MobiDB-lite"/>
    </source>
</evidence>
<dbReference type="HOGENOM" id="CLU_008455_1_2_1"/>
<evidence type="ECO:0000256" key="1">
    <source>
        <dbReference type="ARBA" id="ARBA00004141"/>
    </source>
</evidence>
<feature type="transmembrane region" description="Helical" evidence="7">
    <location>
        <begin position="420"/>
        <end position="441"/>
    </location>
</feature>
<dbReference type="SUPFAM" id="SSF103473">
    <property type="entry name" value="MFS general substrate transporter"/>
    <property type="match status" value="1"/>
</dbReference>
<evidence type="ECO:0000256" key="4">
    <source>
        <dbReference type="ARBA" id="ARBA00022989"/>
    </source>
</evidence>
<keyword evidence="3 7" id="KW-0812">Transmembrane</keyword>
<protein>
    <recommendedName>
        <fullName evidence="8">Major facilitator superfamily (MFS) profile domain-containing protein</fullName>
    </recommendedName>
</protein>
<evidence type="ECO:0000256" key="2">
    <source>
        <dbReference type="ARBA" id="ARBA00008335"/>
    </source>
</evidence>
<reference evidence="9 10" key="2">
    <citation type="journal article" date="2013" name="PLoS Genet.">
        <title>Comparative genome structure, secondary metabolite, and effector coding capacity across Cochliobolus pathogens.</title>
        <authorList>
            <person name="Condon B.J."/>
            <person name="Leng Y."/>
            <person name="Wu D."/>
            <person name="Bushley K.E."/>
            <person name="Ohm R.A."/>
            <person name="Otillar R."/>
            <person name="Martin J."/>
            <person name="Schackwitz W."/>
            <person name="Grimwood J."/>
            <person name="MohdZainudin N."/>
            <person name="Xue C."/>
            <person name="Wang R."/>
            <person name="Manning V.A."/>
            <person name="Dhillon B."/>
            <person name="Tu Z.J."/>
            <person name="Steffenson B.J."/>
            <person name="Salamov A."/>
            <person name="Sun H."/>
            <person name="Lowry S."/>
            <person name="LaButti K."/>
            <person name="Han J."/>
            <person name="Copeland A."/>
            <person name="Lindquist E."/>
            <person name="Barry K."/>
            <person name="Schmutz J."/>
            <person name="Baker S.E."/>
            <person name="Ciuffetti L.M."/>
            <person name="Grigoriev I.V."/>
            <person name="Zhong S."/>
            <person name="Turgeon B.G."/>
        </authorList>
    </citation>
    <scope>NUCLEOTIDE SEQUENCE [LARGE SCALE GENOMIC DNA]</scope>
    <source>
        <strain evidence="10">28A</strain>
    </source>
</reference>
<feature type="transmembrane region" description="Helical" evidence="7">
    <location>
        <begin position="132"/>
        <end position="151"/>
    </location>
</feature>
<dbReference type="Gene3D" id="1.20.1250.20">
    <property type="entry name" value="MFS general substrate transporter like domains"/>
    <property type="match status" value="1"/>
</dbReference>
<feature type="transmembrane region" description="Helical" evidence="7">
    <location>
        <begin position="157"/>
        <end position="179"/>
    </location>
</feature>
<feature type="region of interest" description="Disordered" evidence="6">
    <location>
        <begin position="1"/>
        <end position="24"/>
    </location>
</feature>
<dbReference type="OrthoDB" id="5296287at2759"/>
<feature type="transmembrane region" description="Helical" evidence="7">
    <location>
        <begin position="295"/>
        <end position="317"/>
    </location>
</feature>
<dbReference type="InterPro" id="IPR020846">
    <property type="entry name" value="MFS_dom"/>
</dbReference>
<dbReference type="GO" id="GO:0016020">
    <property type="term" value="C:membrane"/>
    <property type="evidence" value="ECO:0007669"/>
    <property type="project" value="UniProtKB-SubCell"/>
</dbReference>
<feature type="transmembrane region" description="Helical" evidence="7">
    <location>
        <begin position="453"/>
        <end position="478"/>
    </location>
</feature>
<feature type="transmembrane region" description="Helical" evidence="7">
    <location>
        <begin position="490"/>
        <end position="509"/>
    </location>
</feature>